<dbReference type="Pfam" id="PF00078">
    <property type="entry name" value="RVT_1"/>
    <property type="match status" value="1"/>
</dbReference>
<dbReference type="InterPro" id="IPR000477">
    <property type="entry name" value="RT_dom"/>
</dbReference>
<dbReference type="PROSITE" id="PS50878">
    <property type="entry name" value="RT_POL"/>
    <property type="match status" value="1"/>
</dbReference>
<dbReference type="InterPro" id="IPR043502">
    <property type="entry name" value="DNA/RNA_pol_sf"/>
</dbReference>
<evidence type="ECO:0000313" key="2">
    <source>
        <dbReference type="EMBL" id="JAC13913.1"/>
    </source>
</evidence>
<evidence type="ECO:0000259" key="1">
    <source>
        <dbReference type="PROSITE" id="PS50878"/>
    </source>
</evidence>
<feature type="non-terminal residue" evidence="2">
    <location>
        <position position="1"/>
    </location>
</feature>
<dbReference type="CDD" id="cd01650">
    <property type="entry name" value="RT_nLTR_like"/>
    <property type="match status" value="1"/>
</dbReference>
<sequence>ILDSQEKLLASSQHPVPFLSSHDLIHITFDLPIPIITPKICTFRNLDSLSFEKLKPDLENFPYDTIFSSNSIDPMVHLLTNYLHFLLESHAPLHTRRFRRPPAPWLTPDLKSLIKRREAARRKYRQTRLTCDYSSYKHLRNLTQSSIRRAKSLFIHQSLCNAPDSKAKWSILRKLSLCKSNRLCSISLSADVLNTHFVSSSSLVPPNPLPLPMRPFNSNNLFFSYITPEDLLPAVLKSRTNDHGPDNVPVKLIKSCLSAILPVLLHIYNFSLQNSVFPSQWKTALVRPLSKTTNPCSPNDFRPISLLSNLSKPLERLVQSQLSNYLEQNHLLNPLQSGFRPGYSTQSALLKITHDLQIAIDNQQLTILVLLDFSKAFDTVDHQILLTKLQSLSLSNSAIRWFQSFLSNRSQYVVIPGSEPSNPLPLSRGVPQGSSLSPTLFSVYINDLPLSIVHSSYHLYADDSQIYLSFKPSDLQDAINKLQDDLNNINSWAVANMLSLNPDKSKAIVIGSQFLINSTAPFPTLFLNNIPIKYCSSVKNLGIIFDQNLSWKNHISHINRQSIFILRQFNISRHLLPAKTRQLLVTSLIFPHFDYGCLVYGGLSGDLEAKLKRLMNCFIRFILGIPRDSRISHFYHELNWLFPIYRRQYFLGSLLFQVIQFQRPSYIFKLLKFKSSVHTRNTRSRPSDLYTPSHHTSAFQKSFVIRATYLWNSLPLSIRRASTIDTFKSRLFHHLLSSQVSPNP</sequence>
<keyword evidence="2" id="KW-0808">Transferase</keyword>
<proteinExistence type="evidence at transcript level"/>
<reference evidence="2" key="1">
    <citation type="journal article" date="2014" name="PLoS Negl. Trop. Dis.">
        <title>An updated insight into the Sialotranscriptome of Triatoma infestans: developmental stage and geographic variations.</title>
        <authorList>
            <person name="Schwarz A."/>
            <person name="Medrano-Mercado N."/>
            <person name="Schaub G.A."/>
            <person name="Struchiner C.J."/>
            <person name="Bargues M.D."/>
            <person name="Levy M.Z."/>
            <person name="Ribeiro J.M."/>
        </authorList>
    </citation>
    <scope>NUCLEOTIDE SEQUENCE</scope>
    <source>
        <strain evidence="2">Chile</strain>
        <tissue evidence="2">Salivary glands</tissue>
    </source>
</reference>
<dbReference type="AlphaFoldDB" id="A0A023EXE1"/>
<dbReference type="GO" id="GO:0003964">
    <property type="term" value="F:RNA-directed DNA polymerase activity"/>
    <property type="evidence" value="ECO:0007669"/>
    <property type="project" value="UniProtKB-KW"/>
</dbReference>
<dbReference type="EMBL" id="GBBI01004799">
    <property type="protein sequence ID" value="JAC13913.1"/>
    <property type="molecule type" value="mRNA"/>
</dbReference>
<dbReference type="SUPFAM" id="SSF56672">
    <property type="entry name" value="DNA/RNA polymerases"/>
    <property type="match status" value="1"/>
</dbReference>
<keyword evidence="2" id="KW-0548">Nucleotidyltransferase</keyword>
<protein>
    <submittedName>
        <fullName evidence="2">Putative reverse transcriptase</fullName>
    </submittedName>
</protein>
<dbReference type="PANTHER" id="PTHR33332">
    <property type="entry name" value="REVERSE TRANSCRIPTASE DOMAIN-CONTAINING PROTEIN"/>
    <property type="match status" value="1"/>
</dbReference>
<organism evidence="2">
    <name type="scientific">Triatoma infestans</name>
    <name type="common">Assassin bug</name>
    <dbReference type="NCBI Taxonomy" id="30076"/>
    <lineage>
        <taxon>Eukaryota</taxon>
        <taxon>Metazoa</taxon>
        <taxon>Ecdysozoa</taxon>
        <taxon>Arthropoda</taxon>
        <taxon>Hexapoda</taxon>
        <taxon>Insecta</taxon>
        <taxon>Pterygota</taxon>
        <taxon>Neoptera</taxon>
        <taxon>Paraneoptera</taxon>
        <taxon>Hemiptera</taxon>
        <taxon>Heteroptera</taxon>
        <taxon>Panheteroptera</taxon>
        <taxon>Cimicomorpha</taxon>
        <taxon>Reduviidae</taxon>
        <taxon>Triatominae</taxon>
        <taxon>Triatoma</taxon>
    </lineage>
</organism>
<name>A0A023EXE1_TRIIF</name>
<keyword evidence="2" id="KW-0695">RNA-directed DNA polymerase</keyword>
<feature type="domain" description="Reverse transcriptase" evidence="1">
    <location>
        <begin position="270"/>
        <end position="527"/>
    </location>
</feature>
<accession>A0A023EXE1</accession>